<protein>
    <submittedName>
        <fullName evidence="1">Uncharacterized protein</fullName>
    </submittedName>
</protein>
<sequence>MSTSAVVSTVSAITGSVNTASVTEFTCAGAANESFSVTYTVGEILVFYNGVLLDNGTDYTASNGTTVVLAEASTAGDIVTTDTGKLTFSAAGAGVLTDADVAATATALAIA</sequence>
<proteinExistence type="predicted"/>
<accession>A0A382YYY3</accession>
<gene>
    <name evidence="1" type="ORF">METZ01_LOCUS441144</name>
</gene>
<evidence type="ECO:0000313" key="1">
    <source>
        <dbReference type="EMBL" id="SVD88290.1"/>
    </source>
</evidence>
<dbReference type="EMBL" id="UINC01179556">
    <property type="protein sequence ID" value="SVD88290.1"/>
    <property type="molecule type" value="Genomic_DNA"/>
</dbReference>
<reference evidence="1" key="1">
    <citation type="submission" date="2018-05" db="EMBL/GenBank/DDBJ databases">
        <authorList>
            <person name="Lanie J.A."/>
            <person name="Ng W.-L."/>
            <person name="Kazmierczak K.M."/>
            <person name="Andrzejewski T.M."/>
            <person name="Davidsen T.M."/>
            <person name="Wayne K.J."/>
            <person name="Tettelin H."/>
            <person name="Glass J.I."/>
            <person name="Rusch D."/>
            <person name="Podicherti R."/>
            <person name="Tsui H.-C.T."/>
            <person name="Winkler M.E."/>
        </authorList>
    </citation>
    <scope>NUCLEOTIDE SEQUENCE</scope>
</reference>
<organism evidence="1">
    <name type="scientific">marine metagenome</name>
    <dbReference type="NCBI Taxonomy" id="408172"/>
    <lineage>
        <taxon>unclassified sequences</taxon>
        <taxon>metagenomes</taxon>
        <taxon>ecological metagenomes</taxon>
    </lineage>
</organism>
<name>A0A382YYY3_9ZZZZ</name>
<feature type="non-terminal residue" evidence="1">
    <location>
        <position position="111"/>
    </location>
</feature>
<dbReference type="AlphaFoldDB" id="A0A382YYY3"/>